<feature type="signal peptide" evidence="2">
    <location>
        <begin position="1"/>
        <end position="22"/>
    </location>
</feature>
<dbReference type="Proteomes" id="UP000315700">
    <property type="component" value="Chromosome"/>
</dbReference>
<dbReference type="SUPFAM" id="SSF82171">
    <property type="entry name" value="DPP6 N-terminal domain-like"/>
    <property type="match status" value="1"/>
</dbReference>
<organism evidence="5 6">
    <name type="scientific">Caulifigura coniformis</name>
    <dbReference type="NCBI Taxonomy" id="2527983"/>
    <lineage>
        <taxon>Bacteria</taxon>
        <taxon>Pseudomonadati</taxon>
        <taxon>Planctomycetota</taxon>
        <taxon>Planctomycetia</taxon>
        <taxon>Planctomycetales</taxon>
        <taxon>Planctomycetaceae</taxon>
        <taxon>Caulifigura</taxon>
    </lineage>
</organism>
<dbReference type="Gene3D" id="3.40.50.1820">
    <property type="entry name" value="alpha/beta hydrolase"/>
    <property type="match status" value="1"/>
</dbReference>
<dbReference type="InterPro" id="IPR029058">
    <property type="entry name" value="AB_hydrolase_fold"/>
</dbReference>
<protein>
    <submittedName>
        <fullName evidence="5">Prolyl tripeptidyl peptidase</fullName>
        <ecNumber evidence="5">3.4.14.12</ecNumber>
    </submittedName>
</protein>
<gene>
    <name evidence="5" type="primary">ptpA</name>
    <name evidence="5" type="ORF">Pan44_09060</name>
</gene>
<evidence type="ECO:0000313" key="6">
    <source>
        <dbReference type="Proteomes" id="UP000315700"/>
    </source>
</evidence>
<evidence type="ECO:0000256" key="2">
    <source>
        <dbReference type="SAM" id="SignalP"/>
    </source>
</evidence>
<dbReference type="RefSeq" id="WP_145027630.1">
    <property type="nucleotide sequence ID" value="NZ_CP036271.1"/>
</dbReference>
<accession>A0A517S9U8</accession>
<keyword evidence="2" id="KW-0732">Signal</keyword>
<sequence length="771" mass="85589" precursor="true">MHSLNFLFLLSALVVSAGPVLAADQAPETPPSPEAAAKAKAEAEAKAKEKAQTLTIDRIFTAKEFDGEAAPRITWSKRRPGYYMFVSAKAGVGRDLVYVDPASGEQEVILPGHGFIPPGQTQPIAIDGFEFSNDESKLLVFTNSRRVWRTNTRGDYYVVDIAGRDLRKVGGPALPSTLMFARFSPDGSHVAFVRENNLYVQHLRSSNITQLTRDGSATTINGTADWVYEEELALREGYRWSPDGLSIAYWQFDTTGVRNFYLINNTEGLYATTTPIPYPKVGEQNSAVRIGVVPASGGKTCWMNIPGNSREYYLAQMEWTPSSASLVIQQFNRLQNNNCVFMADAKTGVAKVAFAETDPAWLENENKIDWIDGSERDVWLSERTGWRQAYLTNPQDGSQTPITQGESDVISVLSAGEKQGVYYTASPANPTQCYLYHTPLAGGEARRITPEDQPGWHAYNISPDGTLAIHTRSTFADPPVVDLVKLPGHERVRMLVENKKLNQKLAALRKPSTEFFRIEIGDGVLLDAWAIKPPEMDLNAKYPVLFYVYGEPHGQTVKDMWPGQRGLWYWMLAQQGYIVVSVDSRGTPAPRGREWRKCVYRQVGILPPQDQASAAKKLLGMWPYADPARLGIWGYSGGGSSTLHAMFRFPDVYSTGIAVAGVPNQRLYDSIYQERYMGSPGDNADGYRRGSPISHVAGLKGNLLVIHGTGDDNVHYQGAEVLINELVAHNKPFSMMAYPNRSHSLSEGPGTTRHFYDLMTRYLHENLPARK</sequence>
<feature type="region of interest" description="Disordered" evidence="1">
    <location>
        <begin position="24"/>
        <end position="44"/>
    </location>
</feature>
<dbReference type="Pfam" id="PF00930">
    <property type="entry name" value="DPPIV_N"/>
    <property type="match status" value="1"/>
</dbReference>
<evidence type="ECO:0000256" key="1">
    <source>
        <dbReference type="SAM" id="MobiDB-lite"/>
    </source>
</evidence>
<dbReference type="InterPro" id="IPR001375">
    <property type="entry name" value="Peptidase_S9_cat"/>
</dbReference>
<keyword evidence="5" id="KW-0378">Hydrolase</keyword>
<dbReference type="GO" id="GO:0008239">
    <property type="term" value="F:dipeptidyl-peptidase activity"/>
    <property type="evidence" value="ECO:0007669"/>
    <property type="project" value="TreeGrafter"/>
</dbReference>
<evidence type="ECO:0000259" key="3">
    <source>
        <dbReference type="Pfam" id="PF00326"/>
    </source>
</evidence>
<dbReference type="GO" id="GO:0006508">
    <property type="term" value="P:proteolysis"/>
    <property type="evidence" value="ECO:0007669"/>
    <property type="project" value="InterPro"/>
</dbReference>
<evidence type="ECO:0000313" key="5">
    <source>
        <dbReference type="EMBL" id="QDT52893.1"/>
    </source>
</evidence>
<dbReference type="PANTHER" id="PTHR11731:SF193">
    <property type="entry name" value="DIPEPTIDYL PEPTIDASE 9"/>
    <property type="match status" value="1"/>
</dbReference>
<feature type="domain" description="Dipeptidylpeptidase IV N-terminal" evidence="4">
    <location>
        <begin position="132"/>
        <end position="478"/>
    </location>
</feature>
<dbReference type="SUPFAM" id="SSF53474">
    <property type="entry name" value="alpha/beta-Hydrolases"/>
    <property type="match status" value="1"/>
</dbReference>
<dbReference type="InParanoid" id="A0A517S9U8"/>
<dbReference type="InterPro" id="IPR050278">
    <property type="entry name" value="Serine_Prot_S9B/DPPIV"/>
</dbReference>
<dbReference type="OrthoDB" id="108903at2"/>
<feature type="chain" id="PRO_5021731798" evidence="2">
    <location>
        <begin position="23"/>
        <end position="771"/>
    </location>
</feature>
<dbReference type="InterPro" id="IPR002469">
    <property type="entry name" value="Peptidase_S9B_N"/>
</dbReference>
<dbReference type="EMBL" id="CP036271">
    <property type="protein sequence ID" value="QDT52893.1"/>
    <property type="molecule type" value="Genomic_DNA"/>
</dbReference>
<proteinExistence type="predicted"/>
<reference evidence="5 6" key="1">
    <citation type="submission" date="2019-02" db="EMBL/GenBank/DDBJ databases">
        <title>Deep-cultivation of Planctomycetes and their phenomic and genomic characterization uncovers novel biology.</title>
        <authorList>
            <person name="Wiegand S."/>
            <person name="Jogler M."/>
            <person name="Boedeker C."/>
            <person name="Pinto D."/>
            <person name="Vollmers J."/>
            <person name="Rivas-Marin E."/>
            <person name="Kohn T."/>
            <person name="Peeters S.H."/>
            <person name="Heuer A."/>
            <person name="Rast P."/>
            <person name="Oberbeckmann S."/>
            <person name="Bunk B."/>
            <person name="Jeske O."/>
            <person name="Meyerdierks A."/>
            <person name="Storesund J.E."/>
            <person name="Kallscheuer N."/>
            <person name="Luecker S."/>
            <person name="Lage O.M."/>
            <person name="Pohl T."/>
            <person name="Merkel B.J."/>
            <person name="Hornburger P."/>
            <person name="Mueller R.-W."/>
            <person name="Bruemmer F."/>
            <person name="Labrenz M."/>
            <person name="Spormann A.M."/>
            <person name="Op den Camp H."/>
            <person name="Overmann J."/>
            <person name="Amann R."/>
            <person name="Jetten M.S.M."/>
            <person name="Mascher T."/>
            <person name="Medema M.H."/>
            <person name="Devos D.P."/>
            <person name="Kaster A.-K."/>
            <person name="Ovreas L."/>
            <person name="Rohde M."/>
            <person name="Galperin M.Y."/>
            <person name="Jogler C."/>
        </authorList>
    </citation>
    <scope>NUCLEOTIDE SEQUENCE [LARGE SCALE GENOMIC DNA]</scope>
    <source>
        <strain evidence="5 6">Pan44</strain>
    </source>
</reference>
<dbReference type="EC" id="3.4.14.12" evidence="5"/>
<dbReference type="Pfam" id="PF00326">
    <property type="entry name" value="Peptidase_S9"/>
    <property type="match status" value="1"/>
</dbReference>
<name>A0A517S9U8_9PLAN</name>
<dbReference type="KEGG" id="ccos:Pan44_09060"/>
<dbReference type="Gene3D" id="2.140.10.30">
    <property type="entry name" value="Dipeptidylpeptidase IV, N-terminal domain"/>
    <property type="match status" value="1"/>
</dbReference>
<dbReference type="PANTHER" id="PTHR11731">
    <property type="entry name" value="PROTEASE FAMILY S9B,C DIPEPTIDYL-PEPTIDASE IV-RELATED"/>
    <property type="match status" value="1"/>
</dbReference>
<evidence type="ECO:0000259" key="4">
    <source>
        <dbReference type="Pfam" id="PF00930"/>
    </source>
</evidence>
<keyword evidence="6" id="KW-1185">Reference proteome</keyword>
<feature type="domain" description="Peptidase S9 prolyl oligopeptidase catalytic" evidence="3">
    <location>
        <begin position="571"/>
        <end position="767"/>
    </location>
</feature>
<dbReference type="GO" id="GO:0008236">
    <property type="term" value="F:serine-type peptidase activity"/>
    <property type="evidence" value="ECO:0007669"/>
    <property type="project" value="InterPro"/>
</dbReference>
<dbReference type="AlphaFoldDB" id="A0A517S9U8"/>